<name>A0A5C5ZR80_9BACT</name>
<accession>A0A5C5ZR80</accession>
<dbReference type="Gene3D" id="3.40.50.300">
    <property type="entry name" value="P-loop containing nucleotide triphosphate hydrolases"/>
    <property type="match status" value="1"/>
</dbReference>
<protein>
    <submittedName>
        <fullName evidence="2">Sulfotransferase domain protein</fullName>
    </submittedName>
</protein>
<dbReference type="SUPFAM" id="SSF52540">
    <property type="entry name" value="P-loop containing nucleoside triphosphate hydrolases"/>
    <property type="match status" value="1"/>
</dbReference>
<dbReference type="InterPro" id="IPR037359">
    <property type="entry name" value="NST/OST"/>
</dbReference>
<dbReference type="EMBL" id="SJPQ01000001">
    <property type="protein sequence ID" value="TWT89736.1"/>
    <property type="molecule type" value="Genomic_DNA"/>
</dbReference>
<evidence type="ECO:0000256" key="1">
    <source>
        <dbReference type="ARBA" id="ARBA00022679"/>
    </source>
</evidence>
<gene>
    <name evidence="2" type="ORF">Mal64_01150</name>
</gene>
<dbReference type="Pfam" id="PF13469">
    <property type="entry name" value="Sulfotransfer_3"/>
    <property type="match status" value="1"/>
</dbReference>
<dbReference type="OrthoDB" id="9797480at2"/>
<reference evidence="2 3" key="1">
    <citation type="submission" date="2019-02" db="EMBL/GenBank/DDBJ databases">
        <title>Deep-cultivation of Planctomycetes and their phenomic and genomic characterization uncovers novel biology.</title>
        <authorList>
            <person name="Wiegand S."/>
            <person name="Jogler M."/>
            <person name="Boedeker C."/>
            <person name="Pinto D."/>
            <person name="Vollmers J."/>
            <person name="Rivas-Marin E."/>
            <person name="Kohn T."/>
            <person name="Peeters S.H."/>
            <person name="Heuer A."/>
            <person name="Rast P."/>
            <person name="Oberbeckmann S."/>
            <person name="Bunk B."/>
            <person name="Jeske O."/>
            <person name="Meyerdierks A."/>
            <person name="Storesund J.E."/>
            <person name="Kallscheuer N."/>
            <person name="Luecker S."/>
            <person name="Lage O.M."/>
            <person name="Pohl T."/>
            <person name="Merkel B.J."/>
            <person name="Hornburger P."/>
            <person name="Mueller R.-W."/>
            <person name="Bruemmer F."/>
            <person name="Labrenz M."/>
            <person name="Spormann A.M."/>
            <person name="Op Den Camp H."/>
            <person name="Overmann J."/>
            <person name="Amann R."/>
            <person name="Jetten M.S.M."/>
            <person name="Mascher T."/>
            <person name="Medema M.H."/>
            <person name="Devos D.P."/>
            <person name="Kaster A.-K."/>
            <person name="Ovreas L."/>
            <person name="Rohde M."/>
            <person name="Galperin M.Y."/>
            <person name="Jogler C."/>
        </authorList>
    </citation>
    <scope>NUCLEOTIDE SEQUENCE [LARGE SCALE GENOMIC DNA]</scope>
    <source>
        <strain evidence="2 3">Mal64</strain>
    </source>
</reference>
<dbReference type="GO" id="GO:0008146">
    <property type="term" value="F:sulfotransferase activity"/>
    <property type="evidence" value="ECO:0007669"/>
    <property type="project" value="InterPro"/>
</dbReference>
<evidence type="ECO:0000313" key="3">
    <source>
        <dbReference type="Proteomes" id="UP000315440"/>
    </source>
</evidence>
<sequence>MKSGTTTLHELLATHPDVVMSGDKEPAFFTEDRSAAETERYRALFEPYGGERVVGESSTHYTKLPTHEGVPERLGRACPEARFVYMMRDPVERAISHYWHQYRSKQPGGGERRPMREAFERDERYTAYGDYARQLRPYFEAFGRESVLILTLDEFSAEPLATYQAVLGWLGVDPDHTPPGLGERRNATATQTARKRRWLARLRRSPLWEAVRGGVPAPVRRFGARLSEHRAIDTKTYPTEEARAYLRPIVNRQLDDLESLLGHDFSCWRSGGDDA</sequence>
<evidence type="ECO:0000313" key="2">
    <source>
        <dbReference type="EMBL" id="TWT89736.1"/>
    </source>
</evidence>
<dbReference type="AlphaFoldDB" id="A0A5C5ZR80"/>
<dbReference type="InterPro" id="IPR027417">
    <property type="entry name" value="P-loop_NTPase"/>
</dbReference>
<dbReference type="PANTHER" id="PTHR10605">
    <property type="entry name" value="HEPARAN SULFATE SULFOTRANSFERASE"/>
    <property type="match status" value="1"/>
</dbReference>
<dbReference type="PANTHER" id="PTHR10605:SF56">
    <property type="entry name" value="BIFUNCTIONAL HEPARAN SULFATE N-DEACETYLASE_N-SULFOTRANSFERASE"/>
    <property type="match status" value="1"/>
</dbReference>
<comment type="caution">
    <text evidence="2">The sequence shown here is derived from an EMBL/GenBank/DDBJ whole genome shotgun (WGS) entry which is preliminary data.</text>
</comment>
<keyword evidence="1 2" id="KW-0808">Transferase</keyword>
<keyword evidence="3" id="KW-1185">Reference proteome</keyword>
<proteinExistence type="predicted"/>
<organism evidence="2 3">
    <name type="scientific">Pseudobythopirellula maris</name>
    <dbReference type="NCBI Taxonomy" id="2527991"/>
    <lineage>
        <taxon>Bacteria</taxon>
        <taxon>Pseudomonadati</taxon>
        <taxon>Planctomycetota</taxon>
        <taxon>Planctomycetia</taxon>
        <taxon>Pirellulales</taxon>
        <taxon>Lacipirellulaceae</taxon>
        <taxon>Pseudobythopirellula</taxon>
    </lineage>
</organism>
<dbReference type="Proteomes" id="UP000315440">
    <property type="component" value="Unassembled WGS sequence"/>
</dbReference>